<reference evidence="1" key="2">
    <citation type="journal article" date="2015" name="Fish Shellfish Immunol.">
        <title>Early steps in the European eel (Anguilla anguilla)-Vibrio vulnificus interaction in the gills: Role of the RtxA13 toxin.</title>
        <authorList>
            <person name="Callol A."/>
            <person name="Pajuelo D."/>
            <person name="Ebbesson L."/>
            <person name="Teles M."/>
            <person name="MacKenzie S."/>
            <person name="Amaro C."/>
        </authorList>
    </citation>
    <scope>NUCLEOTIDE SEQUENCE</scope>
</reference>
<dbReference type="EMBL" id="GBXM01053241">
    <property type="protein sequence ID" value="JAH55336.1"/>
    <property type="molecule type" value="Transcribed_RNA"/>
</dbReference>
<protein>
    <submittedName>
        <fullName evidence="1">Uncharacterized protein</fullName>
    </submittedName>
</protein>
<organism evidence="1">
    <name type="scientific">Anguilla anguilla</name>
    <name type="common">European freshwater eel</name>
    <name type="synonym">Muraena anguilla</name>
    <dbReference type="NCBI Taxonomy" id="7936"/>
    <lineage>
        <taxon>Eukaryota</taxon>
        <taxon>Metazoa</taxon>
        <taxon>Chordata</taxon>
        <taxon>Craniata</taxon>
        <taxon>Vertebrata</taxon>
        <taxon>Euteleostomi</taxon>
        <taxon>Actinopterygii</taxon>
        <taxon>Neopterygii</taxon>
        <taxon>Teleostei</taxon>
        <taxon>Anguilliformes</taxon>
        <taxon>Anguillidae</taxon>
        <taxon>Anguilla</taxon>
    </lineage>
</organism>
<sequence length="31" mass="3522">MIGSIWLQLLQLKVVQSVIQFKGAITFFTLV</sequence>
<name>A0A0E9TP44_ANGAN</name>
<dbReference type="AlphaFoldDB" id="A0A0E9TP44"/>
<reference evidence="1" key="1">
    <citation type="submission" date="2014-11" db="EMBL/GenBank/DDBJ databases">
        <authorList>
            <person name="Amaro Gonzalez C."/>
        </authorList>
    </citation>
    <scope>NUCLEOTIDE SEQUENCE</scope>
</reference>
<proteinExistence type="predicted"/>
<evidence type="ECO:0000313" key="1">
    <source>
        <dbReference type="EMBL" id="JAH55336.1"/>
    </source>
</evidence>
<accession>A0A0E9TP44</accession>